<evidence type="ECO:0000259" key="10">
    <source>
        <dbReference type="PROSITE" id="PS50112"/>
    </source>
</evidence>
<feature type="domain" description="PAC" evidence="11">
    <location>
        <begin position="402"/>
        <end position="454"/>
    </location>
</feature>
<gene>
    <name evidence="12" type="ORF">ACFFJG_20265</name>
</gene>
<dbReference type="SMART" id="SM00388">
    <property type="entry name" value="HisKA"/>
    <property type="match status" value="1"/>
</dbReference>
<keyword evidence="6 12" id="KW-0418">Kinase</keyword>
<dbReference type="InterPro" id="IPR003661">
    <property type="entry name" value="HisK_dim/P_dom"/>
</dbReference>
<accession>A0ABV6E773</accession>
<reference evidence="12 13" key="1">
    <citation type="submission" date="2024-09" db="EMBL/GenBank/DDBJ databases">
        <authorList>
            <person name="Sun Q."/>
            <person name="Mori K."/>
        </authorList>
    </citation>
    <scope>NUCLEOTIDE SEQUENCE [LARGE SCALE GENOMIC DNA]</scope>
    <source>
        <strain evidence="12 13">CCM 8654</strain>
    </source>
</reference>
<protein>
    <recommendedName>
        <fullName evidence="3">histidine kinase</fullName>
        <ecNumber evidence="3">2.7.13.3</ecNumber>
    </recommendedName>
</protein>
<dbReference type="InterPro" id="IPR000014">
    <property type="entry name" value="PAS"/>
</dbReference>
<organism evidence="12 13">
    <name type="scientific">Nocardioides zeicaulis</name>
    <dbReference type="NCBI Taxonomy" id="1776857"/>
    <lineage>
        <taxon>Bacteria</taxon>
        <taxon>Bacillati</taxon>
        <taxon>Actinomycetota</taxon>
        <taxon>Actinomycetes</taxon>
        <taxon>Propionibacteriales</taxon>
        <taxon>Nocardioidaceae</taxon>
        <taxon>Nocardioides</taxon>
    </lineage>
</organism>
<feature type="transmembrane region" description="Helical" evidence="8">
    <location>
        <begin position="207"/>
        <end position="236"/>
    </location>
</feature>
<dbReference type="CDD" id="cd00082">
    <property type="entry name" value="HisKA"/>
    <property type="match status" value="1"/>
</dbReference>
<dbReference type="SUPFAM" id="SSF55785">
    <property type="entry name" value="PYP-like sensor domain (PAS domain)"/>
    <property type="match status" value="1"/>
</dbReference>
<keyword evidence="4" id="KW-0597">Phosphoprotein</keyword>
<evidence type="ECO:0000256" key="5">
    <source>
        <dbReference type="ARBA" id="ARBA00022679"/>
    </source>
</evidence>
<dbReference type="InterPro" id="IPR013656">
    <property type="entry name" value="PAS_4"/>
</dbReference>
<feature type="transmembrane region" description="Helical" evidence="8">
    <location>
        <begin position="248"/>
        <end position="268"/>
    </location>
</feature>
<evidence type="ECO:0000256" key="4">
    <source>
        <dbReference type="ARBA" id="ARBA00022553"/>
    </source>
</evidence>
<feature type="domain" description="PAS" evidence="10">
    <location>
        <begin position="313"/>
        <end position="367"/>
    </location>
</feature>
<sequence length="706" mass="74406">MHQPHAADGASARSRAACRIAVGAAVLVALLACVGAPALDAGARWDAESYAGWPALGLSALLFGMAGERRRRSMLVLQTVALGVVLTLTYDLEWWAGTAISLVVTVPALLSLHLLRPGTAAYRRFNEGEVDAYHGVTAGVGLLCASLSAAAVALTSPDGPMDVLLTWFTAFLAATTAQLVLLPFHLRRAGGWTLGTARLEIWAQRTVLAVGLAVVFSPEATLPVTFLLFPILGWVAIRGTATETHQQVLVVAVVAFAATLGGHGPMSLASLTGHASLAPMLLYLFIASVCCLLVPLALTVERLRAVSRAAVASASTVQRMLDSTSGTVFIATDLAGVVTHCNKGAETALGVSADALLGRLTHTLHSEAEVRRQARALGIDESTREHQALYNAATLAQTRAGVRRDWEFLRDDGGVRIVSLNISRLTEPGGAPIGFIASGEDVTERARAQSALEVAYQRERGSVAALREADEMKRKLVSVVSHELRTPITSIAGYTEALQEGAFGELTSSQAAAVRRVERNSTRLRQLVEDLLMLSESESGPTPLAHEEVDLNDVVRAAHDMVQLQADGRRLETCLALHPGPVLVRGDRGLLERAVVGLWSNAVKFTPDGGTITVRTVAPGPRPDATDVHDLHAQVVVADTGIGIADDDQPKVFSRFYRTAAAGDLAIQGSGLGLSVVETIVDQHAGTIDLRSAPGDGTVVTVSIPA</sequence>
<keyword evidence="7" id="KW-0902">Two-component regulatory system</keyword>
<evidence type="ECO:0000256" key="1">
    <source>
        <dbReference type="ARBA" id="ARBA00000085"/>
    </source>
</evidence>
<dbReference type="InterPro" id="IPR004358">
    <property type="entry name" value="Sig_transdc_His_kin-like_C"/>
</dbReference>
<dbReference type="Gene3D" id="1.10.287.130">
    <property type="match status" value="1"/>
</dbReference>
<feature type="transmembrane region" description="Helical" evidence="8">
    <location>
        <begin position="167"/>
        <end position="186"/>
    </location>
</feature>
<dbReference type="NCBIfam" id="TIGR00229">
    <property type="entry name" value="sensory_box"/>
    <property type="match status" value="1"/>
</dbReference>
<dbReference type="EMBL" id="JBHLXH010000003">
    <property type="protein sequence ID" value="MFC0224832.1"/>
    <property type="molecule type" value="Genomic_DNA"/>
</dbReference>
<dbReference type="Pfam" id="PF02518">
    <property type="entry name" value="HATPase_c"/>
    <property type="match status" value="1"/>
</dbReference>
<keyword evidence="8" id="KW-1133">Transmembrane helix</keyword>
<dbReference type="InterPro" id="IPR000700">
    <property type="entry name" value="PAS-assoc_C"/>
</dbReference>
<evidence type="ECO:0000259" key="11">
    <source>
        <dbReference type="PROSITE" id="PS50113"/>
    </source>
</evidence>
<evidence type="ECO:0000259" key="9">
    <source>
        <dbReference type="PROSITE" id="PS50109"/>
    </source>
</evidence>
<comment type="catalytic activity">
    <reaction evidence="1">
        <text>ATP + protein L-histidine = ADP + protein N-phospho-L-histidine.</text>
        <dbReference type="EC" id="2.7.13.3"/>
    </reaction>
</comment>
<feature type="transmembrane region" description="Helical" evidence="8">
    <location>
        <begin position="74"/>
        <end position="90"/>
    </location>
</feature>
<evidence type="ECO:0000256" key="7">
    <source>
        <dbReference type="ARBA" id="ARBA00023012"/>
    </source>
</evidence>
<evidence type="ECO:0000256" key="6">
    <source>
        <dbReference type="ARBA" id="ARBA00022777"/>
    </source>
</evidence>
<dbReference type="PANTHER" id="PTHR43711">
    <property type="entry name" value="TWO-COMPONENT HISTIDINE KINASE"/>
    <property type="match status" value="1"/>
</dbReference>
<keyword evidence="8" id="KW-0472">Membrane</keyword>
<dbReference type="Gene3D" id="3.30.565.10">
    <property type="entry name" value="Histidine kinase-like ATPase, C-terminal domain"/>
    <property type="match status" value="1"/>
</dbReference>
<proteinExistence type="predicted"/>
<dbReference type="InterPro" id="IPR050736">
    <property type="entry name" value="Sensor_HK_Regulatory"/>
</dbReference>
<feature type="transmembrane region" description="Helical" evidence="8">
    <location>
        <begin position="96"/>
        <end position="115"/>
    </location>
</feature>
<dbReference type="SUPFAM" id="SSF55874">
    <property type="entry name" value="ATPase domain of HSP90 chaperone/DNA topoisomerase II/histidine kinase"/>
    <property type="match status" value="1"/>
</dbReference>
<dbReference type="EC" id="2.7.13.3" evidence="3"/>
<dbReference type="Proteomes" id="UP001589698">
    <property type="component" value="Unassembled WGS sequence"/>
</dbReference>
<feature type="domain" description="Histidine kinase" evidence="9">
    <location>
        <begin position="479"/>
        <end position="706"/>
    </location>
</feature>
<keyword evidence="5" id="KW-0808">Transferase</keyword>
<evidence type="ECO:0000256" key="3">
    <source>
        <dbReference type="ARBA" id="ARBA00012438"/>
    </source>
</evidence>
<dbReference type="PRINTS" id="PR00344">
    <property type="entry name" value="BCTRLSENSOR"/>
</dbReference>
<name>A0ABV6E773_9ACTN</name>
<dbReference type="RefSeq" id="WP_378520608.1">
    <property type="nucleotide sequence ID" value="NZ_CBCSDI010000001.1"/>
</dbReference>
<dbReference type="InterPro" id="IPR036097">
    <property type="entry name" value="HisK_dim/P_sf"/>
</dbReference>
<comment type="subcellular location">
    <subcellularLocation>
        <location evidence="2">Cell membrane</location>
    </subcellularLocation>
</comment>
<dbReference type="Gene3D" id="3.30.450.20">
    <property type="entry name" value="PAS domain"/>
    <property type="match status" value="1"/>
</dbReference>
<dbReference type="PROSITE" id="PS50113">
    <property type="entry name" value="PAC"/>
    <property type="match status" value="1"/>
</dbReference>
<dbReference type="InterPro" id="IPR036890">
    <property type="entry name" value="HATPase_C_sf"/>
</dbReference>
<dbReference type="Pfam" id="PF00512">
    <property type="entry name" value="HisKA"/>
    <property type="match status" value="1"/>
</dbReference>
<dbReference type="InterPro" id="IPR005467">
    <property type="entry name" value="His_kinase_dom"/>
</dbReference>
<evidence type="ECO:0000256" key="2">
    <source>
        <dbReference type="ARBA" id="ARBA00004236"/>
    </source>
</evidence>
<keyword evidence="13" id="KW-1185">Reference proteome</keyword>
<keyword evidence="8" id="KW-0812">Transmembrane</keyword>
<dbReference type="GO" id="GO:0016301">
    <property type="term" value="F:kinase activity"/>
    <property type="evidence" value="ECO:0007669"/>
    <property type="project" value="UniProtKB-KW"/>
</dbReference>
<dbReference type="PROSITE" id="PS50109">
    <property type="entry name" value="HIS_KIN"/>
    <property type="match status" value="1"/>
</dbReference>
<dbReference type="InterPro" id="IPR003594">
    <property type="entry name" value="HATPase_dom"/>
</dbReference>
<comment type="caution">
    <text evidence="12">The sequence shown here is derived from an EMBL/GenBank/DDBJ whole genome shotgun (WGS) entry which is preliminary data.</text>
</comment>
<dbReference type="Pfam" id="PF08448">
    <property type="entry name" value="PAS_4"/>
    <property type="match status" value="1"/>
</dbReference>
<dbReference type="CDD" id="cd00130">
    <property type="entry name" value="PAS"/>
    <property type="match status" value="1"/>
</dbReference>
<feature type="transmembrane region" description="Helical" evidence="8">
    <location>
        <begin position="20"/>
        <end position="38"/>
    </location>
</feature>
<dbReference type="PROSITE" id="PS50112">
    <property type="entry name" value="PAS"/>
    <property type="match status" value="1"/>
</dbReference>
<feature type="transmembrane region" description="Helical" evidence="8">
    <location>
        <begin position="280"/>
        <end position="298"/>
    </location>
</feature>
<dbReference type="PANTHER" id="PTHR43711:SF1">
    <property type="entry name" value="HISTIDINE KINASE 1"/>
    <property type="match status" value="1"/>
</dbReference>
<feature type="transmembrane region" description="Helical" evidence="8">
    <location>
        <begin position="136"/>
        <end position="155"/>
    </location>
</feature>
<evidence type="ECO:0000313" key="13">
    <source>
        <dbReference type="Proteomes" id="UP001589698"/>
    </source>
</evidence>
<dbReference type="SMART" id="SM00387">
    <property type="entry name" value="HATPase_c"/>
    <property type="match status" value="1"/>
</dbReference>
<evidence type="ECO:0000313" key="12">
    <source>
        <dbReference type="EMBL" id="MFC0224832.1"/>
    </source>
</evidence>
<dbReference type="InterPro" id="IPR035965">
    <property type="entry name" value="PAS-like_dom_sf"/>
</dbReference>
<feature type="transmembrane region" description="Helical" evidence="8">
    <location>
        <begin position="50"/>
        <end position="67"/>
    </location>
</feature>
<dbReference type="SUPFAM" id="SSF47384">
    <property type="entry name" value="Homodimeric domain of signal transducing histidine kinase"/>
    <property type="match status" value="1"/>
</dbReference>
<evidence type="ECO:0000256" key="8">
    <source>
        <dbReference type="SAM" id="Phobius"/>
    </source>
</evidence>